<dbReference type="PANTHER" id="PTHR46619">
    <property type="entry name" value="RNA RECOGNITION MOTIF XS DOMAIN PROTEIN-RELATED"/>
    <property type="match status" value="1"/>
</dbReference>
<organism evidence="3 4">
    <name type="scientific">Cuscuta campestris</name>
    <dbReference type="NCBI Taxonomy" id="132261"/>
    <lineage>
        <taxon>Eukaryota</taxon>
        <taxon>Viridiplantae</taxon>
        <taxon>Streptophyta</taxon>
        <taxon>Embryophyta</taxon>
        <taxon>Tracheophyta</taxon>
        <taxon>Spermatophyta</taxon>
        <taxon>Magnoliopsida</taxon>
        <taxon>eudicotyledons</taxon>
        <taxon>Gunneridae</taxon>
        <taxon>Pentapetalae</taxon>
        <taxon>asterids</taxon>
        <taxon>lamiids</taxon>
        <taxon>Solanales</taxon>
        <taxon>Convolvulaceae</taxon>
        <taxon>Cuscuteae</taxon>
        <taxon>Cuscuta</taxon>
        <taxon>Cuscuta subgen. Grammica</taxon>
        <taxon>Cuscuta sect. Cleistogrammica</taxon>
    </lineage>
</organism>
<proteinExistence type="predicted"/>
<dbReference type="Gene3D" id="3.30.70.2890">
    <property type="entry name" value="XS domain"/>
    <property type="match status" value="1"/>
</dbReference>
<dbReference type="Pfam" id="PF03468">
    <property type="entry name" value="XS"/>
    <property type="match status" value="1"/>
</dbReference>
<keyword evidence="4" id="KW-1185">Reference proteome</keyword>
<name>A0A484KIT1_9ASTE</name>
<dbReference type="GO" id="GO:0031047">
    <property type="term" value="P:regulatory ncRNA-mediated gene silencing"/>
    <property type="evidence" value="ECO:0007669"/>
    <property type="project" value="InterPro"/>
</dbReference>
<dbReference type="AlphaFoldDB" id="A0A484KIT1"/>
<evidence type="ECO:0000259" key="2">
    <source>
        <dbReference type="Pfam" id="PF03468"/>
    </source>
</evidence>
<feature type="domain" description="XS" evidence="2">
    <location>
        <begin position="376"/>
        <end position="510"/>
    </location>
</feature>
<feature type="region of interest" description="Disordered" evidence="1">
    <location>
        <begin position="1"/>
        <end position="107"/>
    </location>
</feature>
<reference evidence="3 4" key="1">
    <citation type="submission" date="2018-04" db="EMBL/GenBank/DDBJ databases">
        <authorList>
            <person name="Vogel A."/>
        </authorList>
    </citation>
    <scope>NUCLEOTIDE SEQUENCE [LARGE SCALE GENOMIC DNA]</scope>
</reference>
<feature type="compositionally biased region" description="Pro residues" evidence="1">
    <location>
        <begin position="91"/>
        <end position="103"/>
    </location>
</feature>
<gene>
    <name evidence="3" type="ORF">CCAM_LOCUS7046</name>
</gene>
<evidence type="ECO:0000313" key="4">
    <source>
        <dbReference type="Proteomes" id="UP000595140"/>
    </source>
</evidence>
<accession>A0A484KIT1</accession>
<dbReference type="EMBL" id="OOIL02000450">
    <property type="protein sequence ID" value="VFQ65270.1"/>
    <property type="molecule type" value="Genomic_DNA"/>
</dbReference>
<dbReference type="Proteomes" id="UP000595140">
    <property type="component" value="Unassembled WGS sequence"/>
</dbReference>
<evidence type="ECO:0000256" key="1">
    <source>
        <dbReference type="SAM" id="MobiDB-lite"/>
    </source>
</evidence>
<dbReference type="InterPro" id="IPR038588">
    <property type="entry name" value="XS_domain_sf"/>
</dbReference>
<sequence length="532" mass="59274">MAGGNPSKPPPSSSANPQQQQPPPANPGKHRQPKDSKPSGSGLADSKPKPSPKPGKETAPSTANANKPPTPKTRSIFRPPNPDLESRSALPPFPFKDPPPPPTYGFHMLDRRTIALADGSARPYYALPSNYQDFPQFPPRDIRSSGLGFDRQFPMSPDFRPEFRNRENPLMWNRNPDSWNSVGLDGPGSGPVVGPGVYDNPMKRKLGEDPREVHGLLERQRPQLLQHGNTSNSQGISDLNRRDLVETRPAKYMRSIEANVGPLKHHSVDQNALKKAFLHHVKVLYENTNQKGRYLADGKQGRLQCAVCGSASKDFPDTHSLIMHAYDSNSANSTVDHLGYQKALCVLMGWNYLIPPDNSKSYQMLSPDEAYANQNDLIMWPPLVIIHNTMTGKRSDGRTEGLGNKAMDSYLRDIGFHGGKSKALYSREGHMGVTVVKFSGDEAGLKEAVRLAEYFLRDNRGQNGWARVHPFTSSGGKEEENNPDLVRIDPRTREKRRVFYGYLATVSDMEKVDFETRKKVSVESRREFQSSS</sequence>
<protein>
    <recommendedName>
        <fullName evidence="2">XS domain-containing protein</fullName>
    </recommendedName>
</protein>
<dbReference type="PANTHER" id="PTHR46619:SF3">
    <property type="entry name" value="RNA RECOGNITION MOTIF XS DOMAIN PROTEIN"/>
    <property type="match status" value="1"/>
</dbReference>
<dbReference type="InterPro" id="IPR005380">
    <property type="entry name" value="XS_domain"/>
</dbReference>
<evidence type="ECO:0000313" key="3">
    <source>
        <dbReference type="EMBL" id="VFQ65270.1"/>
    </source>
</evidence>
<dbReference type="OrthoDB" id="1915348at2759"/>